<keyword evidence="2" id="KW-1185">Reference proteome</keyword>
<sequence>MARFPFEFMQSFIDEFTEQLEAFGSGSYLSEDDRDFWDQPFDPAVVPELKAILLDFADALPEEDAPGEAWDAWIAPFAAAVDAFNAKHDYAVVELEEEADLRQWIARMGQARGVELDVDAIEFRP</sequence>
<dbReference type="STRING" id="1348662.CARG_04865"/>
<evidence type="ECO:0000313" key="2">
    <source>
        <dbReference type="Proteomes" id="UP000016943"/>
    </source>
</evidence>
<reference evidence="1 2" key="1">
    <citation type="journal article" date="2013" name="Genome Announc.">
        <title>Whole-Genome Sequence of the Clinical Strain Corynebacterium argentoratense DSM 44202, Isolated from a Human Throat Specimen.</title>
        <authorList>
            <person name="Bomholt C."/>
            <person name="Glaub A."/>
            <person name="Gravermann K."/>
            <person name="Albersmeier A."/>
            <person name="Brinkrolf K."/>
            <person name="Ruckert C."/>
            <person name="Tauch A."/>
        </authorList>
    </citation>
    <scope>NUCLEOTIDE SEQUENCE [LARGE SCALE GENOMIC DNA]</scope>
    <source>
        <strain evidence="1">DSM 44202</strain>
    </source>
</reference>
<dbReference type="KEGG" id="caz:CARG_04865"/>
<dbReference type="Proteomes" id="UP000016943">
    <property type="component" value="Chromosome"/>
</dbReference>
<name>U3GZA8_9CORY</name>
<protein>
    <submittedName>
        <fullName evidence="1">Uncharacterized protein</fullName>
    </submittedName>
</protein>
<dbReference type="eggNOG" id="ENOG5031R21">
    <property type="taxonomic scope" value="Bacteria"/>
</dbReference>
<dbReference type="HOGENOM" id="CLU_124872_0_0_11"/>
<proteinExistence type="predicted"/>
<evidence type="ECO:0000313" key="1">
    <source>
        <dbReference type="EMBL" id="AGU15112.1"/>
    </source>
</evidence>
<dbReference type="GeneID" id="78249758"/>
<dbReference type="OrthoDB" id="4420002at2"/>
<dbReference type="RefSeq" id="WP_020976264.1">
    <property type="nucleotide sequence ID" value="NC_022198.1"/>
</dbReference>
<dbReference type="PATRIC" id="fig|1348662.3.peg.956"/>
<gene>
    <name evidence="1" type="ORF">CARG_04865</name>
</gene>
<dbReference type="EMBL" id="CP006365">
    <property type="protein sequence ID" value="AGU15112.1"/>
    <property type="molecule type" value="Genomic_DNA"/>
</dbReference>
<accession>U3GZA8</accession>
<dbReference type="AlphaFoldDB" id="U3GZA8"/>
<organism evidence="1 2">
    <name type="scientific">Corynebacterium argentoratense DSM 44202</name>
    <dbReference type="NCBI Taxonomy" id="1348662"/>
    <lineage>
        <taxon>Bacteria</taxon>
        <taxon>Bacillati</taxon>
        <taxon>Actinomycetota</taxon>
        <taxon>Actinomycetes</taxon>
        <taxon>Mycobacteriales</taxon>
        <taxon>Corynebacteriaceae</taxon>
        <taxon>Corynebacterium</taxon>
    </lineage>
</organism>